<dbReference type="RefSeq" id="WP_068896620.1">
    <property type="nucleotide sequence ID" value="NZ_BDCX01000004.1"/>
</dbReference>
<dbReference type="InterPro" id="IPR001173">
    <property type="entry name" value="Glyco_trans_2-like"/>
</dbReference>
<dbReference type="InterPro" id="IPR029044">
    <property type="entry name" value="Nucleotide-diphossugar_trans"/>
</dbReference>
<dbReference type="Gene3D" id="3.90.550.10">
    <property type="entry name" value="Spore Coat Polysaccharide Biosynthesis Protein SpsA, Chain A"/>
    <property type="match status" value="1"/>
</dbReference>
<dbReference type="Proteomes" id="UP000077701">
    <property type="component" value="Unassembled WGS sequence"/>
</dbReference>
<accession>A0A171CCF1</accession>
<feature type="domain" description="Glycosyltransferase 2-like" evidence="1">
    <location>
        <begin position="436"/>
        <end position="557"/>
    </location>
</feature>
<dbReference type="GO" id="GO:0016740">
    <property type="term" value="F:transferase activity"/>
    <property type="evidence" value="ECO:0007669"/>
    <property type="project" value="UniProtKB-KW"/>
</dbReference>
<reference evidence="2 3" key="1">
    <citation type="journal article" date="2016" name="Genome Announc.">
        <title>Draft Genome Sequence of Planomonospora sphaerica JCM9374, a Rare Actinomycete.</title>
        <authorList>
            <person name="Dohra H."/>
            <person name="Suzuki T."/>
            <person name="Inoue Y."/>
            <person name="Kodani S."/>
        </authorList>
    </citation>
    <scope>NUCLEOTIDE SEQUENCE [LARGE SCALE GENOMIC DNA]</scope>
    <source>
        <strain evidence="2 3">JCM 9374</strain>
    </source>
</reference>
<name>A0A171CCF1_9ACTN</name>
<organism evidence="2 3">
    <name type="scientific">Planomonospora sphaerica</name>
    <dbReference type="NCBI Taxonomy" id="161355"/>
    <lineage>
        <taxon>Bacteria</taxon>
        <taxon>Bacillati</taxon>
        <taxon>Actinomycetota</taxon>
        <taxon>Actinomycetes</taxon>
        <taxon>Streptosporangiales</taxon>
        <taxon>Streptosporangiaceae</taxon>
        <taxon>Planomonospora</taxon>
    </lineage>
</organism>
<proteinExistence type="predicted"/>
<evidence type="ECO:0000259" key="1">
    <source>
        <dbReference type="Pfam" id="PF00535"/>
    </source>
</evidence>
<reference evidence="3" key="2">
    <citation type="submission" date="2016-04" db="EMBL/GenBank/DDBJ databases">
        <title>Planomonospora sphaerica JCM9374 whole genome shotgun sequence.</title>
        <authorList>
            <person name="Suzuki T."/>
            <person name="Dohra H."/>
            <person name="Kodani S."/>
        </authorList>
    </citation>
    <scope>NUCLEOTIDE SEQUENCE [LARGE SCALE GENOMIC DNA]</scope>
    <source>
        <strain evidence="3">JCM 9374</strain>
    </source>
</reference>
<dbReference type="AlphaFoldDB" id="A0A171CCF1"/>
<evidence type="ECO:0000313" key="2">
    <source>
        <dbReference type="EMBL" id="GAT66501.1"/>
    </source>
</evidence>
<dbReference type="EMBL" id="BDCX01000004">
    <property type="protein sequence ID" value="GAT66501.1"/>
    <property type="molecule type" value="Genomic_DNA"/>
</dbReference>
<keyword evidence="2" id="KW-0808">Transferase</keyword>
<gene>
    <name evidence="2" type="ORF">PS9374_02151</name>
</gene>
<dbReference type="STRING" id="161355.PS9374_02151"/>
<evidence type="ECO:0000313" key="3">
    <source>
        <dbReference type="Proteomes" id="UP000077701"/>
    </source>
</evidence>
<protein>
    <submittedName>
        <fullName evidence="2">Glycosyl transferase family 2</fullName>
    </submittedName>
</protein>
<dbReference type="SUPFAM" id="SSF53448">
    <property type="entry name" value="Nucleotide-diphospho-sugar transferases"/>
    <property type="match status" value="1"/>
</dbReference>
<dbReference type="CDD" id="cd00761">
    <property type="entry name" value="Glyco_tranf_GTA_type"/>
    <property type="match status" value="1"/>
</dbReference>
<keyword evidence="3" id="KW-1185">Reference proteome</keyword>
<comment type="caution">
    <text evidence="2">The sequence shown here is derived from an EMBL/GenBank/DDBJ whole genome shotgun (WGS) entry which is preliminary data.</text>
</comment>
<sequence>MNTDPGKAIPVLGCHIGFEGYPEPLARLREGADAVWTDLDGAPTDRPIAESEVERFLLLARTPADLRRAVPLAALLPEARTIVVVVSESPRWRPAPVPVADNAQYWRRLLDLRVRRGQGDSWRVETDFARAVPSGGVLKALARGLAGGQRGVLYKPVVSLAGVGSHHWRPGDPNVVPAPVTGPVPARRAAPGCDLVLRTPGAEAPGWQEEGGAAPIDRPVSGEGPGGLGAIPPRTPTHGLVPAQTPPRVHGRSGAGPLLSVDDLPPVDELSVCPIGFAAVVDGPLGELREGSGTYEITARGEVATLIAPSGALTEPDVARVRELTGVAVDLDGDWAEPYGVARVVCGLAAAGVPVVARPGSRWSGVLGAELAALLNGFDPAGLSDPLTREQFSIRLRRSALGLHSVAARWRALAVARGLRPPDPPTVSVLLCTRRPELVGFALGQIARQRGVETEVVLTLHGFTADLPGVAEAVSSYPGVITVIEEDPGVVFGDVLNRAARRASGQYLTKMDDDDWYGPDHLADLLLAQSYSGADLVGAAPEFFYLAPIGTTVRREFRTELYSEHVAGSSILVSRGVFDGVGGFRPISRTVDGQLLESVSAAGGRIYRCHGLNYLVSRRSLSGHTWQEPLSRFLQKYRQQWRGLYANALMEMEGDALVTGPLAAGGTAAAGAGGR</sequence>
<dbReference type="Pfam" id="PF00535">
    <property type="entry name" value="Glycos_transf_2"/>
    <property type="match status" value="1"/>
</dbReference>